<dbReference type="Proteomes" id="UP000199577">
    <property type="component" value="Unassembled WGS sequence"/>
</dbReference>
<protein>
    <recommendedName>
        <fullName evidence="4">RHS repeat-associated core domain-containing protein</fullName>
    </recommendedName>
</protein>
<dbReference type="STRING" id="623281.SAMN05421747_1392"/>
<reference evidence="2 3" key="1">
    <citation type="submission" date="2016-10" db="EMBL/GenBank/DDBJ databases">
        <authorList>
            <person name="de Groot N.N."/>
        </authorList>
    </citation>
    <scope>NUCLEOTIDE SEQUENCE [LARGE SCALE GENOMIC DNA]</scope>
    <source>
        <strain evidence="2 3">DSM 22900</strain>
    </source>
</reference>
<sequence>MRRHSPYNYAFDNPIRFIDPDGRFVAHFSSLQDKQALLGWAKLRAAMGEDDDQDDQDDPKKKKNTLELMPLVGEQIYAPIYNPIEWVYRLFNPLTYTDSETGITYEVDNNGRIKPPMITGNPMEWIGGKLKVSSLSRISLRTKALPSLDATGKVHGTLPRVQDLGKYSKEELQIPLKELRQSVQKRIEVTSKMGRDRGHGQRQGAEQDLIKSLEKHLGQ</sequence>
<keyword evidence="3" id="KW-1185">Reference proteome</keyword>
<dbReference type="AlphaFoldDB" id="A0A1I1MJ13"/>
<proteinExistence type="predicted"/>
<gene>
    <name evidence="2" type="ORF">SAMN05421747_1392</name>
</gene>
<dbReference type="EMBL" id="FOLL01000039">
    <property type="protein sequence ID" value="SFC85377.1"/>
    <property type="molecule type" value="Genomic_DNA"/>
</dbReference>
<organism evidence="2 3">
    <name type="scientific">Parapedobacter composti</name>
    <dbReference type="NCBI Taxonomy" id="623281"/>
    <lineage>
        <taxon>Bacteria</taxon>
        <taxon>Pseudomonadati</taxon>
        <taxon>Bacteroidota</taxon>
        <taxon>Sphingobacteriia</taxon>
        <taxon>Sphingobacteriales</taxon>
        <taxon>Sphingobacteriaceae</taxon>
        <taxon>Parapedobacter</taxon>
    </lineage>
</organism>
<evidence type="ECO:0000313" key="3">
    <source>
        <dbReference type="Proteomes" id="UP000199577"/>
    </source>
</evidence>
<evidence type="ECO:0000313" key="2">
    <source>
        <dbReference type="EMBL" id="SFC85377.1"/>
    </source>
</evidence>
<feature type="region of interest" description="Disordered" evidence="1">
    <location>
        <begin position="191"/>
        <end position="219"/>
    </location>
</feature>
<name>A0A1I1MJ13_9SPHI</name>
<evidence type="ECO:0000256" key="1">
    <source>
        <dbReference type="SAM" id="MobiDB-lite"/>
    </source>
</evidence>
<feature type="compositionally biased region" description="Basic and acidic residues" evidence="1">
    <location>
        <begin position="208"/>
        <end position="219"/>
    </location>
</feature>
<evidence type="ECO:0008006" key="4">
    <source>
        <dbReference type="Google" id="ProtNLM"/>
    </source>
</evidence>
<accession>A0A1I1MJ13</accession>